<dbReference type="RefSeq" id="WP_382260230.1">
    <property type="nucleotide sequence ID" value="NZ_JBHTBX010000021.1"/>
</dbReference>
<name>A0ABW2REV9_9BURK</name>
<reference evidence="2" key="1">
    <citation type="journal article" date="2019" name="Int. J. Syst. Evol. Microbiol.">
        <title>The Global Catalogue of Microorganisms (GCM) 10K type strain sequencing project: providing services to taxonomists for standard genome sequencing and annotation.</title>
        <authorList>
            <consortium name="The Broad Institute Genomics Platform"/>
            <consortium name="The Broad Institute Genome Sequencing Center for Infectious Disease"/>
            <person name="Wu L."/>
            <person name="Ma J."/>
        </authorList>
    </citation>
    <scope>NUCLEOTIDE SEQUENCE [LARGE SCALE GENOMIC DNA]</scope>
    <source>
        <strain evidence="2">CCUG 54518</strain>
    </source>
</reference>
<keyword evidence="2" id="KW-1185">Reference proteome</keyword>
<protein>
    <recommendedName>
        <fullName evidence="3">SOS response associated peptidase (SRAP)</fullName>
    </recommendedName>
</protein>
<organism evidence="1 2">
    <name type="scientific">Hydrogenophaga bisanensis</name>
    <dbReference type="NCBI Taxonomy" id="439611"/>
    <lineage>
        <taxon>Bacteria</taxon>
        <taxon>Pseudomonadati</taxon>
        <taxon>Pseudomonadota</taxon>
        <taxon>Betaproteobacteria</taxon>
        <taxon>Burkholderiales</taxon>
        <taxon>Comamonadaceae</taxon>
        <taxon>Hydrogenophaga</taxon>
    </lineage>
</organism>
<dbReference type="InterPro" id="IPR036590">
    <property type="entry name" value="SRAP-like"/>
</dbReference>
<proteinExistence type="predicted"/>
<dbReference type="Gene3D" id="3.90.1680.10">
    <property type="entry name" value="SOS response associated peptidase-like"/>
    <property type="match status" value="1"/>
</dbReference>
<dbReference type="Proteomes" id="UP001596495">
    <property type="component" value="Unassembled WGS sequence"/>
</dbReference>
<dbReference type="EMBL" id="JBHTBX010000021">
    <property type="protein sequence ID" value="MFC7436549.1"/>
    <property type="molecule type" value="Genomic_DNA"/>
</dbReference>
<sequence>MLTINADEHGLFNQFHKPQDEKRMVVILAEDQYDEWLRAPTGKSMDFMRQYPAFELQAGEDPFRGRR</sequence>
<gene>
    <name evidence="1" type="ORF">ACFQNJ_18740</name>
</gene>
<evidence type="ECO:0008006" key="3">
    <source>
        <dbReference type="Google" id="ProtNLM"/>
    </source>
</evidence>
<evidence type="ECO:0000313" key="1">
    <source>
        <dbReference type="EMBL" id="MFC7436549.1"/>
    </source>
</evidence>
<accession>A0ABW2REV9</accession>
<dbReference type="SUPFAM" id="SSF143081">
    <property type="entry name" value="BB1717-like"/>
    <property type="match status" value="1"/>
</dbReference>
<evidence type="ECO:0000313" key="2">
    <source>
        <dbReference type="Proteomes" id="UP001596495"/>
    </source>
</evidence>
<comment type="caution">
    <text evidence="1">The sequence shown here is derived from an EMBL/GenBank/DDBJ whole genome shotgun (WGS) entry which is preliminary data.</text>
</comment>